<keyword evidence="1" id="KW-0812">Transmembrane</keyword>
<dbReference type="Proteomes" id="UP001499938">
    <property type="component" value="Unassembled WGS sequence"/>
</dbReference>
<gene>
    <name evidence="2" type="ORF">GCM10009811_32700</name>
</gene>
<comment type="caution">
    <text evidence="2">The sequence shown here is derived from an EMBL/GenBank/DDBJ whole genome shotgun (WGS) entry which is preliminary data.</text>
</comment>
<dbReference type="EMBL" id="BAAAPO010000053">
    <property type="protein sequence ID" value="GAA1806620.1"/>
    <property type="molecule type" value="Genomic_DNA"/>
</dbReference>
<reference evidence="2 3" key="1">
    <citation type="journal article" date="2019" name="Int. J. Syst. Evol. Microbiol.">
        <title>The Global Catalogue of Microorganisms (GCM) 10K type strain sequencing project: providing services to taxonomists for standard genome sequencing and annotation.</title>
        <authorList>
            <consortium name="The Broad Institute Genomics Platform"/>
            <consortium name="The Broad Institute Genome Sequencing Center for Infectious Disease"/>
            <person name="Wu L."/>
            <person name="Ma J."/>
        </authorList>
    </citation>
    <scope>NUCLEOTIDE SEQUENCE [LARGE SCALE GENOMIC DNA]</scope>
    <source>
        <strain evidence="2 3">JCM 15592</strain>
    </source>
</reference>
<protein>
    <submittedName>
        <fullName evidence="2">Uncharacterized protein</fullName>
    </submittedName>
</protein>
<feature type="transmembrane region" description="Helical" evidence="1">
    <location>
        <begin position="31"/>
        <end position="51"/>
    </location>
</feature>
<evidence type="ECO:0000313" key="3">
    <source>
        <dbReference type="Proteomes" id="UP001499938"/>
    </source>
</evidence>
<name>A0ABN2M4U1_9MICO</name>
<feature type="transmembrane region" description="Helical" evidence="1">
    <location>
        <begin position="133"/>
        <end position="156"/>
    </location>
</feature>
<keyword evidence="1" id="KW-1133">Transmembrane helix</keyword>
<accession>A0ABN2M4U1</accession>
<feature type="transmembrane region" description="Helical" evidence="1">
    <location>
        <begin position="58"/>
        <end position="78"/>
    </location>
</feature>
<keyword evidence="3" id="KW-1185">Reference proteome</keyword>
<keyword evidence="1" id="KW-0472">Membrane</keyword>
<sequence length="163" mass="17324">MSGGDERSTSSPSVDAVYAAVAARRTAFDGLLWQAPVLSLTAQAFLLTIALGGGASRFARIVASLLSVIVSVLTVQLLTRHRQAEITDAHWLSDMEGGLPEGFRAHGPTWAERRNQTPAYAGPFEPFRRLPGFFTWAVGLSLFGVAAVVTLIVAVVKPEAFAG</sequence>
<proteinExistence type="predicted"/>
<dbReference type="RefSeq" id="WP_344088030.1">
    <property type="nucleotide sequence ID" value="NZ_BAAAPO010000053.1"/>
</dbReference>
<organism evidence="2 3">
    <name type="scientific">Nostocoides veronense</name>
    <dbReference type="NCBI Taxonomy" id="330836"/>
    <lineage>
        <taxon>Bacteria</taxon>
        <taxon>Bacillati</taxon>
        <taxon>Actinomycetota</taxon>
        <taxon>Actinomycetes</taxon>
        <taxon>Micrococcales</taxon>
        <taxon>Intrasporangiaceae</taxon>
        <taxon>Nostocoides</taxon>
    </lineage>
</organism>
<evidence type="ECO:0000313" key="2">
    <source>
        <dbReference type="EMBL" id="GAA1806620.1"/>
    </source>
</evidence>
<evidence type="ECO:0000256" key="1">
    <source>
        <dbReference type="SAM" id="Phobius"/>
    </source>
</evidence>